<dbReference type="Pfam" id="PF05991">
    <property type="entry name" value="NYN_YacP"/>
    <property type="match status" value="1"/>
</dbReference>
<dbReference type="AlphaFoldDB" id="A0A7V5HZG5"/>
<accession>A0A7V5HZG5</accession>
<dbReference type="EMBL" id="DRTT01000119">
    <property type="protein sequence ID" value="HHF98689.1"/>
    <property type="molecule type" value="Genomic_DNA"/>
</dbReference>
<reference evidence="1" key="1">
    <citation type="journal article" date="2020" name="mSystems">
        <title>Genome- and Community-Level Interaction Insights into Carbon Utilization and Element Cycling Functions of Hydrothermarchaeota in Hydrothermal Sediment.</title>
        <authorList>
            <person name="Zhou Z."/>
            <person name="Liu Y."/>
            <person name="Xu W."/>
            <person name="Pan J."/>
            <person name="Luo Z.H."/>
            <person name="Li M."/>
        </authorList>
    </citation>
    <scope>NUCLEOTIDE SEQUENCE [LARGE SCALE GENOMIC DNA]</scope>
    <source>
        <strain evidence="1">HyVt-92</strain>
    </source>
</reference>
<comment type="caution">
    <text evidence="1">The sequence shown here is derived from an EMBL/GenBank/DDBJ whole genome shotgun (WGS) entry which is preliminary data.</text>
</comment>
<evidence type="ECO:0008006" key="2">
    <source>
        <dbReference type="Google" id="ProtNLM"/>
    </source>
</evidence>
<dbReference type="PANTHER" id="PTHR34547">
    <property type="entry name" value="YACP-LIKE NYN DOMAIN PROTEIN"/>
    <property type="match status" value="1"/>
</dbReference>
<sequence>MKIILVDGYNVIHASSSLRALLSKSVYKAQAKLVEMICSHCSLQNIKACIVFDAYRGEGAERKEEVSPLVSVVYTGKGKTADSFIESFIAKHRSNYSLIYVITSDLAEGMTVLDERIIPVSPKNFLKEVKTSLNFISKSYSPRAKPFVYHLISGDVLKRIREEKLSKDKRKS</sequence>
<evidence type="ECO:0000313" key="1">
    <source>
        <dbReference type="EMBL" id="HHF98689.1"/>
    </source>
</evidence>
<proteinExistence type="predicted"/>
<name>A0A7V5HZG5_UNCAE</name>
<dbReference type="InterPro" id="IPR010298">
    <property type="entry name" value="YacP-like"/>
</dbReference>
<gene>
    <name evidence="1" type="ORF">ENL39_04300</name>
</gene>
<dbReference type="Proteomes" id="UP000886070">
    <property type="component" value="Unassembled WGS sequence"/>
</dbReference>
<organism evidence="1">
    <name type="scientific">Aerophobetes bacterium</name>
    <dbReference type="NCBI Taxonomy" id="2030807"/>
    <lineage>
        <taxon>Bacteria</taxon>
        <taxon>Candidatus Aerophobota</taxon>
    </lineage>
</organism>
<protein>
    <recommendedName>
        <fullName evidence="2">NYN domain-containing protein</fullName>
    </recommendedName>
</protein>
<dbReference type="PANTHER" id="PTHR34547:SF1">
    <property type="entry name" value="YACP-LIKE NYN DOMAIN PROTEIN"/>
    <property type="match status" value="1"/>
</dbReference>